<organism evidence="10 11">
    <name type="scientific">Clostridium cellulovorans (strain ATCC 35296 / DSM 3052 / OCM 3 / 743B)</name>
    <dbReference type="NCBI Taxonomy" id="573061"/>
    <lineage>
        <taxon>Bacteria</taxon>
        <taxon>Bacillati</taxon>
        <taxon>Bacillota</taxon>
        <taxon>Clostridia</taxon>
        <taxon>Eubacteriales</taxon>
        <taxon>Clostridiaceae</taxon>
        <taxon>Clostridium</taxon>
    </lineage>
</organism>
<keyword evidence="4" id="KW-0479">Metal-binding</keyword>
<evidence type="ECO:0000256" key="4">
    <source>
        <dbReference type="ARBA" id="ARBA00022723"/>
    </source>
</evidence>
<reference evidence="10 11" key="1">
    <citation type="submission" date="2010-08" db="EMBL/GenBank/DDBJ databases">
        <title>Complete sequence of Clostridium cellulovorans 743B.</title>
        <authorList>
            <consortium name="US DOE Joint Genome Institute"/>
            <person name="Lucas S."/>
            <person name="Copeland A."/>
            <person name="Lapidus A."/>
            <person name="Cheng J.-F."/>
            <person name="Bruce D."/>
            <person name="Goodwin L."/>
            <person name="Pitluck S."/>
            <person name="Chertkov O."/>
            <person name="Detter J.C."/>
            <person name="Han C."/>
            <person name="Tapia R."/>
            <person name="Land M."/>
            <person name="Hauser L."/>
            <person name="Chang Y.-J."/>
            <person name="Jeffries C."/>
            <person name="Kyrpides N."/>
            <person name="Ivanova N."/>
            <person name="Mikhailova N."/>
            <person name="Hemme C.L."/>
            <person name="Woyke T."/>
        </authorList>
    </citation>
    <scope>NUCLEOTIDE SEQUENCE [LARGE SCALE GENOMIC DNA]</scope>
    <source>
        <strain evidence="11">ATCC 35296 / DSM 3052 / OCM 3 / 743B</strain>
    </source>
</reference>
<dbReference type="SUPFAM" id="SSF102114">
    <property type="entry name" value="Radical SAM enzymes"/>
    <property type="match status" value="1"/>
</dbReference>
<dbReference type="PANTHER" id="PTHR30352">
    <property type="entry name" value="PYRUVATE FORMATE-LYASE-ACTIVATING ENZYME"/>
    <property type="match status" value="1"/>
</dbReference>
<evidence type="ECO:0000256" key="7">
    <source>
        <dbReference type="ARBA" id="ARBA00047365"/>
    </source>
</evidence>
<sequence>MDTIRYFDIAWLSKFDGPGTRLVVFLQGCNVKCKWCHSPHSWRKYSPVLLNKERCSLCGNCESVCENDVHRISNGIHTLHIENCVSCGKCIEACMDSSLSSKKGPLFLPTIELQVSKLFSLIYPQLKLLKKIGGITLSGGEALLQHKAARELLKLCKEEGIHTAVESSGFLPLENYKSVSEFVDYWLIGIRGVDKTSPKLSTLRENLEFITSINKEVLVRFPIICGYTDSEEQLKTTKELMKEFSLPEIHLLPYNENAPHYYNAMDLPFGLEGNPSPSEDQLETIRNYFKNSNINARL</sequence>
<name>D9SUM8_CLOC7</name>
<dbReference type="InterPro" id="IPR013785">
    <property type="entry name" value="Aldolase_TIM"/>
</dbReference>
<feature type="domain" description="4Fe-4S ferredoxin-type" evidence="8">
    <location>
        <begin position="46"/>
        <end position="75"/>
    </location>
</feature>
<dbReference type="eggNOG" id="COG1180">
    <property type="taxonomic scope" value="Bacteria"/>
</dbReference>
<dbReference type="Gene3D" id="3.20.20.70">
    <property type="entry name" value="Aldolase class I"/>
    <property type="match status" value="1"/>
</dbReference>
<dbReference type="InterPro" id="IPR017896">
    <property type="entry name" value="4Fe4S_Fe-S-bd"/>
</dbReference>
<keyword evidence="3" id="KW-0949">S-adenosyl-L-methionine</keyword>
<dbReference type="PANTHER" id="PTHR30352:SF4">
    <property type="entry name" value="PYRUVATE FORMATE-LYASE 2-ACTIVATING ENZYME"/>
    <property type="match status" value="1"/>
</dbReference>
<protein>
    <submittedName>
        <fullName evidence="10">Radical SAM domain protein</fullName>
    </submittedName>
</protein>
<gene>
    <name evidence="10" type="ordered locus">Clocel_1177</name>
</gene>
<keyword evidence="6" id="KW-0411">Iron-sulfur</keyword>
<dbReference type="PROSITE" id="PS51379">
    <property type="entry name" value="4FE4S_FER_2"/>
    <property type="match status" value="2"/>
</dbReference>
<dbReference type="InterPro" id="IPR007197">
    <property type="entry name" value="rSAM"/>
</dbReference>
<dbReference type="InterPro" id="IPR058240">
    <property type="entry name" value="rSAM_sf"/>
</dbReference>
<dbReference type="GO" id="GO:0016491">
    <property type="term" value="F:oxidoreductase activity"/>
    <property type="evidence" value="ECO:0007669"/>
    <property type="project" value="InterPro"/>
</dbReference>
<dbReference type="NCBIfam" id="TIGR02494">
    <property type="entry name" value="PFLE_PFLC"/>
    <property type="match status" value="1"/>
</dbReference>
<dbReference type="InterPro" id="IPR034457">
    <property type="entry name" value="Organic_radical-activating"/>
</dbReference>
<dbReference type="HOGENOM" id="CLU_058969_0_0_9"/>
<dbReference type="PROSITE" id="PS00198">
    <property type="entry name" value="4FE4S_FER_1"/>
    <property type="match status" value="1"/>
</dbReference>
<dbReference type="SFLD" id="SFLDS00029">
    <property type="entry name" value="Radical_SAM"/>
    <property type="match status" value="1"/>
</dbReference>
<dbReference type="InterPro" id="IPR017900">
    <property type="entry name" value="4Fe4S_Fe_S_CS"/>
</dbReference>
<dbReference type="GO" id="GO:0046872">
    <property type="term" value="F:metal ion binding"/>
    <property type="evidence" value="ECO:0007669"/>
    <property type="project" value="UniProtKB-KW"/>
</dbReference>
<dbReference type="PIRSF" id="PIRSF000371">
    <property type="entry name" value="PFL_act_enz"/>
    <property type="match status" value="1"/>
</dbReference>
<dbReference type="SUPFAM" id="SSF54862">
    <property type="entry name" value="4Fe-4S ferredoxins"/>
    <property type="match status" value="1"/>
</dbReference>
<evidence type="ECO:0000256" key="1">
    <source>
        <dbReference type="ARBA" id="ARBA00001966"/>
    </source>
</evidence>
<keyword evidence="5" id="KW-0408">Iron</keyword>
<evidence type="ECO:0000259" key="8">
    <source>
        <dbReference type="PROSITE" id="PS51379"/>
    </source>
</evidence>
<dbReference type="GO" id="GO:0051539">
    <property type="term" value="F:4 iron, 4 sulfur cluster binding"/>
    <property type="evidence" value="ECO:0007669"/>
    <property type="project" value="UniProtKB-KW"/>
</dbReference>
<feature type="domain" description="Radical SAM core" evidence="9">
    <location>
        <begin position="15"/>
        <end position="293"/>
    </location>
</feature>
<dbReference type="KEGG" id="ccb:Clocel_1177"/>
<dbReference type="PROSITE" id="PS51918">
    <property type="entry name" value="RADICAL_SAM"/>
    <property type="match status" value="1"/>
</dbReference>
<dbReference type="InterPro" id="IPR012839">
    <property type="entry name" value="Organic_radical_activase"/>
</dbReference>
<evidence type="ECO:0000256" key="5">
    <source>
        <dbReference type="ARBA" id="ARBA00023004"/>
    </source>
</evidence>
<comment type="catalytic activity">
    <reaction evidence="7">
        <text>glycyl-[protein] + reduced [flavodoxin] + S-adenosyl-L-methionine = glycin-2-yl radical-[protein] + semiquinone [flavodoxin] + 5'-deoxyadenosine + L-methionine + H(+)</text>
        <dbReference type="Rhea" id="RHEA:61976"/>
        <dbReference type="Rhea" id="RHEA-COMP:10622"/>
        <dbReference type="Rhea" id="RHEA-COMP:14480"/>
        <dbReference type="Rhea" id="RHEA-COMP:15993"/>
        <dbReference type="Rhea" id="RHEA-COMP:15994"/>
        <dbReference type="ChEBI" id="CHEBI:15378"/>
        <dbReference type="ChEBI" id="CHEBI:17319"/>
        <dbReference type="ChEBI" id="CHEBI:29947"/>
        <dbReference type="ChEBI" id="CHEBI:32722"/>
        <dbReference type="ChEBI" id="CHEBI:57618"/>
        <dbReference type="ChEBI" id="CHEBI:57844"/>
        <dbReference type="ChEBI" id="CHEBI:59789"/>
        <dbReference type="ChEBI" id="CHEBI:140311"/>
    </reaction>
</comment>
<keyword evidence="11" id="KW-1185">Reference proteome</keyword>
<evidence type="ECO:0000256" key="6">
    <source>
        <dbReference type="ARBA" id="ARBA00023014"/>
    </source>
</evidence>
<dbReference type="OrthoDB" id="9782387at2"/>
<evidence type="ECO:0000256" key="3">
    <source>
        <dbReference type="ARBA" id="ARBA00022691"/>
    </source>
</evidence>
<dbReference type="SFLD" id="SFLDG01066">
    <property type="entry name" value="organic_radical-activating_enz"/>
    <property type="match status" value="1"/>
</dbReference>
<dbReference type="RefSeq" id="WP_010076213.1">
    <property type="nucleotide sequence ID" value="NC_014393.1"/>
</dbReference>
<evidence type="ECO:0000256" key="2">
    <source>
        <dbReference type="ARBA" id="ARBA00022485"/>
    </source>
</evidence>
<evidence type="ECO:0000313" key="11">
    <source>
        <dbReference type="Proteomes" id="UP000002730"/>
    </source>
</evidence>
<feature type="domain" description="4Fe-4S ferredoxin-type" evidence="8">
    <location>
        <begin position="78"/>
        <end position="104"/>
    </location>
</feature>
<dbReference type="Gene3D" id="3.30.70.20">
    <property type="match status" value="1"/>
</dbReference>
<keyword evidence="2" id="KW-0004">4Fe-4S</keyword>
<proteinExistence type="predicted"/>
<dbReference type="SFLD" id="SFLDG01118">
    <property type="entry name" value="activating_enzymes__group_2"/>
    <property type="match status" value="1"/>
</dbReference>
<dbReference type="Pfam" id="PF13353">
    <property type="entry name" value="Fer4_12"/>
    <property type="match status" value="1"/>
</dbReference>
<accession>D9SUM8</accession>
<comment type="cofactor">
    <cofactor evidence="1">
        <name>[4Fe-4S] cluster</name>
        <dbReference type="ChEBI" id="CHEBI:49883"/>
    </cofactor>
</comment>
<dbReference type="Proteomes" id="UP000002730">
    <property type="component" value="Chromosome"/>
</dbReference>
<dbReference type="STRING" id="573061.Clocel_1177"/>
<dbReference type="EMBL" id="CP002160">
    <property type="protein sequence ID" value="ADL50933.1"/>
    <property type="molecule type" value="Genomic_DNA"/>
</dbReference>
<evidence type="ECO:0000313" key="10">
    <source>
        <dbReference type="EMBL" id="ADL50933.1"/>
    </source>
</evidence>
<evidence type="ECO:0000259" key="9">
    <source>
        <dbReference type="PROSITE" id="PS51918"/>
    </source>
</evidence>
<dbReference type="AlphaFoldDB" id="D9SUM8"/>
<dbReference type="InterPro" id="IPR040074">
    <property type="entry name" value="BssD/PflA/YjjW"/>
</dbReference>